<dbReference type="AlphaFoldDB" id="A0AAV4WEJ2"/>
<proteinExistence type="predicted"/>
<organism evidence="1 2">
    <name type="scientific">Caerostris darwini</name>
    <dbReference type="NCBI Taxonomy" id="1538125"/>
    <lineage>
        <taxon>Eukaryota</taxon>
        <taxon>Metazoa</taxon>
        <taxon>Ecdysozoa</taxon>
        <taxon>Arthropoda</taxon>
        <taxon>Chelicerata</taxon>
        <taxon>Arachnida</taxon>
        <taxon>Araneae</taxon>
        <taxon>Araneomorphae</taxon>
        <taxon>Entelegynae</taxon>
        <taxon>Araneoidea</taxon>
        <taxon>Araneidae</taxon>
        <taxon>Caerostris</taxon>
    </lineage>
</organism>
<evidence type="ECO:0000313" key="1">
    <source>
        <dbReference type="EMBL" id="GIY80401.1"/>
    </source>
</evidence>
<accession>A0AAV4WEJ2</accession>
<dbReference type="EMBL" id="BPLQ01014506">
    <property type="protein sequence ID" value="GIY80401.1"/>
    <property type="molecule type" value="Genomic_DNA"/>
</dbReference>
<comment type="caution">
    <text evidence="1">The sequence shown here is derived from an EMBL/GenBank/DDBJ whole genome shotgun (WGS) entry which is preliminary data.</text>
</comment>
<gene>
    <name evidence="1" type="ORF">CDAR_412111</name>
</gene>
<evidence type="ECO:0000313" key="2">
    <source>
        <dbReference type="Proteomes" id="UP001054837"/>
    </source>
</evidence>
<dbReference type="Proteomes" id="UP001054837">
    <property type="component" value="Unassembled WGS sequence"/>
</dbReference>
<sequence length="114" mass="12741">MSPACLMGLELDELDYHSLQCSVAAIHCCFTDLLQIASSSAEQKSKKLLMPERNPDKYTAGKIYNPDIRRKSANLVVRKSTSFYSDSSTVDKHIVHVRNKLHSEKPDIASFPTA</sequence>
<reference evidence="1 2" key="1">
    <citation type="submission" date="2021-06" db="EMBL/GenBank/DDBJ databases">
        <title>Caerostris darwini draft genome.</title>
        <authorList>
            <person name="Kono N."/>
            <person name="Arakawa K."/>
        </authorList>
    </citation>
    <scope>NUCLEOTIDE SEQUENCE [LARGE SCALE GENOMIC DNA]</scope>
</reference>
<protein>
    <submittedName>
        <fullName evidence="1">Uncharacterized protein</fullName>
    </submittedName>
</protein>
<name>A0AAV4WEJ2_9ARAC</name>
<keyword evidence="2" id="KW-1185">Reference proteome</keyword>